<dbReference type="PANTHER" id="PTHR46558:SF4">
    <property type="entry name" value="DNA-BIDING PHAGE PROTEIN"/>
    <property type="match status" value="1"/>
</dbReference>
<dbReference type="InterPro" id="IPR010982">
    <property type="entry name" value="Lambda_DNA-bd_dom_sf"/>
</dbReference>
<dbReference type="PROSITE" id="PS50943">
    <property type="entry name" value="HTH_CROC1"/>
    <property type="match status" value="1"/>
</dbReference>
<dbReference type="PANTHER" id="PTHR46558">
    <property type="entry name" value="TRACRIPTIONAL REGULATORY PROTEIN-RELATED-RELATED"/>
    <property type="match status" value="1"/>
</dbReference>
<dbReference type="Pfam" id="PF01381">
    <property type="entry name" value="HTH_3"/>
    <property type="match status" value="1"/>
</dbReference>
<dbReference type="Gene3D" id="1.10.260.40">
    <property type="entry name" value="lambda repressor-like DNA-binding domains"/>
    <property type="match status" value="1"/>
</dbReference>
<accession>A0ABZ2N1J4</accession>
<dbReference type="EMBL" id="CP147404">
    <property type="protein sequence ID" value="WXB91474.1"/>
    <property type="molecule type" value="Genomic_DNA"/>
</dbReference>
<name>A0ABZ2N1J4_9BACI</name>
<dbReference type="Proteomes" id="UP001387364">
    <property type="component" value="Chromosome"/>
</dbReference>
<sequence>MRDWLIRLRKNKGLTQANIAEQVFIDRSYYTQIEQGKRDPSIGVAKQIAKLLQFHPSLFYSEFLDSPLEEALKDSPVIVAHCDRQLRYTWICNPHLNIDWEACIGKRDDEIIMNEGSIALMNIKRQVIEKDIIIRKRIWFLISDRTLLYDVYARALKQEGEIIGAITVSTMLKSIRGE</sequence>
<gene>
    <name evidence="3" type="ORF">WDJ61_09260</name>
</gene>
<protein>
    <submittedName>
        <fullName evidence="3">Helix-turn-helix domain-containing protein</fullName>
    </submittedName>
</protein>
<organism evidence="3 4">
    <name type="scientific">Bacillus kandeliae</name>
    <dbReference type="NCBI Taxonomy" id="3129297"/>
    <lineage>
        <taxon>Bacteria</taxon>
        <taxon>Bacillati</taxon>
        <taxon>Bacillota</taxon>
        <taxon>Bacilli</taxon>
        <taxon>Bacillales</taxon>
        <taxon>Bacillaceae</taxon>
        <taxon>Bacillus</taxon>
    </lineage>
</organism>
<evidence type="ECO:0000313" key="4">
    <source>
        <dbReference type="Proteomes" id="UP001387364"/>
    </source>
</evidence>
<evidence type="ECO:0000313" key="3">
    <source>
        <dbReference type="EMBL" id="WXB91474.1"/>
    </source>
</evidence>
<reference evidence="3 4" key="1">
    <citation type="submission" date="2024-02" db="EMBL/GenBank/DDBJ databases">
        <title>Seven novel Bacillus-like species.</title>
        <authorList>
            <person name="Liu G."/>
        </authorList>
    </citation>
    <scope>NUCLEOTIDE SEQUENCE [LARGE SCALE GENOMIC DNA]</scope>
    <source>
        <strain evidence="3 4">FJAT-52991</strain>
    </source>
</reference>
<evidence type="ECO:0000259" key="2">
    <source>
        <dbReference type="PROSITE" id="PS50943"/>
    </source>
</evidence>
<dbReference type="InterPro" id="IPR001387">
    <property type="entry name" value="Cro/C1-type_HTH"/>
</dbReference>
<keyword evidence="4" id="KW-1185">Reference proteome</keyword>
<dbReference type="SMART" id="SM00530">
    <property type="entry name" value="HTH_XRE"/>
    <property type="match status" value="1"/>
</dbReference>
<evidence type="ECO:0000256" key="1">
    <source>
        <dbReference type="ARBA" id="ARBA00023125"/>
    </source>
</evidence>
<dbReference type="RefSeq" id="WP_338748993.1">
    <property type="nucleotide sequence ID" value="NZ_CP147404.1"/>
</dbReference>
<dbReference type="CDD" id="cd00093">
    <property type="entry name" value="HTH_XRE"/>
    <property type="match status" value="1"/>
</dbReference>
<feature type="domain" description="HTH cro/C1-type" evidence="2">
    <location>
        <begin position="5"/>
        <end position="59"/>
    </location>
</feature>
<proteinExistence type="predicted"/>
<keyword evidence="1" id="KW-0238">DNA-binding</keyword>
<dbReference type="SUPFAM" id="SSF47413">
    <property type="entry name" value="lambda repressor-like DNA-binding domains"/>
    <property type="match status" value="1"/>
</dbReference>